<dbReference type="InterPro" id="IPR036770">
    <property type="entry name" value="Ankyrin_rpt-contain_sf"/>
</dbReference>
<feature type="compositionally biased region" description="Polar residues" evidence="7">
    <location>
        <begin position="13"/>
        <end position="28"/>
    </location>
</feature>
<evidence type="ECO:0000313" key="11">
    <source>
        <dbReference type="Proteomes" id="UP001497444"/>
    </source>
</evidence>
<organism evidence="10 11">
    <name type="scientific">Sphagnum jensenii</name>
    <dbReference type="NCBI Taxonomy" id="128206"/>
    <lineage>
        <taxon>Eukaryota</taxon>
        <taxon>Viridiplantae</taxon>
        <taxon>Streptophyta</taxon>
        <taxon>Embryophyta</taxon>
        <taxon>Bryophyta</taxon>
        <taxon>Sphagnophytina</taxon>
        <taxon>Sphagnopsida</taxon>
        <taxon>Sphagnales</taxon>
        <taxon>Sphagnaceae</taxon>
        <taxon>Sphagnum</taxon>
    </lineage>
</organism>
<feature type="transmembrane region" description="Helical" evidence="8">
    <location>
        <begin position="447"/>
        <end position="467"/>
    </location>
</feature>
<keyword evidence="6 8" id="KW-0472">Membrane</keyword>
<evidence type="ECO:0000256" key="5">
    <source>
        <dbReference type="ARBA" id="ARBA00023043"/>
    </source>
</evidence>
<feature type="compositionally biased region" description="Basic and acidic residues" evidence="7">
    <location>
        <begin position="1"/>
        <end position="12"/>
    </location>
</feature>
<evidence type="ECO:0000256" key="2">
    <source>
        <dbReference type="ARBA" id="ARBA00022692"/>
    </source>
</evidence>
<evidence type="ECO:0000256" key="6">
    <source>
        <dbReference type="ARBA" id="ARBA00023136"/>
    </source>
</evidence>
<feature type="transmembrane region" description="Helical" evidence="8">
    <location>
        <begin position="539"/>
        <end position="563"/>
    </location>
</feature>
<accession>A0ABP0VNB3</accession>
<keyword evidence="4 8" id="KW-1133">Transmembrane helix</keyword>
<gene>
    <name evidence="10" type="ORF">CSSPJE1EN1_LOCUS43</name>
</gene>
<dbReference type="InterPro" id="IPR002110">
    <property type="entry name" value="Ankyrin_rpt"/>
</dbReference>
<dbReference type="InterPro" id="IPR026961">
    <property type="entry name" value="PGG_dom"/>
</dbReference>
<evidence type="ECO:0000259" key="9">
    <source>
        <dbReference type="Pfam" id="PF13962"/>
    </source>
</evidence>
<keyword evidence="3" id="KW-0677">Repeat</keyword>
<dbReference type="Proteomes" id="UP001497444">
    <property type="component" value="Chromosome 1"/>
</dbReference>
<keyword evidence="2 8" id="KW-0812">Transmembrane</keyword>
<keyword evidence="11" id="KW-1185">Reference proteome</keyword>
<protein>
    <recommendedName>
        <fullName evidence="9">PGG domain-containing protein</fullName>
    </recommendedName>
</protein>
<name>A0ABP0VNB3_9BRYO</name>
<evidence type="ECO:0000256" key="8">
    <source>
        <dbReference type="SAM" id="Phobius"/>
    </source>
</evidence>
<dbReference type="SUPFAM" id="SSF48403">
    <property type="entry name" value="Ankyrin repeat"/>
    <property type="match status" value="1"/>
</dbReference>
<dbReference type="SMART" id="SM00248">
    <property type="entry name" value="ANK"/>
    <property type="match status" value="3"/>
</dbReference>
<evidence type="ECO:0000256" key="3">
    <source>
        <dbReference type="ARBA" id="ARBA00022737"/>
    </source>
</evidence>
<dbReference type="Pfam" id="PF13962">
    <property type="entry name" value="PGG"/>
    <property type="match status" value="1"/>
</dbReference>
<evidence type="ECO:0000256" key="1">
    <source>
        <dbReference type="ARBA" id="ARBA00004141"/>
    </source>
</evidence>
<dbReference type="PANTHER" id="PTHR24186">
    <property type="entry name" value="PROTEIN PHOSPHATASE 1 REGULATORY SUBUNIT"/>
    <property type="match status" value="1"/>
</dbReference>
<evidence type="ECO:0000256" key="7">
    <source>
        <dbReference type="SAM" id="MobiDB-lite"/>
    </source>
</evidence>
<feature type="region of interest" description="Disordered" evidence="7">
    <location>
        <begin position="1"/>
        <end position="31"/>
    </location>
</feature>
<feature type="transmembrane region" description="Helical" evidence="8">
    <location>
        <begin position="575"/>
        <end position="597"/>
    </location>
</feature>
<dbReference type="Gene3D" id="1.25.40.20">
    <property type="entry name" value="Ankyrin repeat-containing domain"/>
    <property type="match status" value="1"/>
</dbReference>
<reference evidence="10 11" key="1">
    <citation type="submission" date="2024-02" db="EMBL/GenBank/DDBJ databases">
        <authorList>
            <consortium name="ELIXIR-Norway"/>
            <consortium name="Elixir Norway"/>
        </authorList>
    </citation>
    <scope>NUCLEOTIDE SEQUENCE [LARGE SCALE GENOMIC DNA]</scope>
</reference>
<feature type="transmembrane region" description="Helical" evidence="8">
    <location>
        <begin position="495"/>
        <end position="518"/>
    </location>
</feature>
<dbReference type="EMBL" id="OZ020096">
    <property type="protein sequence ID" value="CAK9254565.1"/>
    <property type="molecule type" value="Genomic_DNA"/>
</dbReference>
<evidence type="ECO:0000313" key="10">
    <source>
        <dbReference type="EMBL" id="CAK9254565.1"/>
    </source>
</evidence>
<sequence>MAQNPSEDKEISDSNSHGIGESSESVGASNHRLESYVRKRFEDLHLDQPPSHEDDTFAFLCKRGKIYEEVLGLARPLHDTRSEAEAEEDVTRIEDLLVWNWVTADFNAYRQGEPACGRIECWAAGEKFVNIVVALLRRRGADDPNSGTEGRQPRPISKELLVLAIAAENNDLNMVDALKDIAVADESIEPPEPKMFFQSTIERYCLYNICDARVYKLYPSHEVWLCPIQAAARLGLVQMVEKLIGLHEAKRRANTEANVEAELQKITFPGEAYVEAGTLGRDTLGIFTTFLKAKLQDLFSKMLPTEKLNYERAFNWAVKMGHIEVVKLLMNKRYIVDLNAASNVRGLLDNADVKSYGWHQTPLALAVLSANVEMVKLFCDVTNGDLRTDAKNRKGKSAIQIAFNESRYGATAEGHVMYDIWEHIMKRDDSKREVNKLTEERKVHVDAINAILVGTALIATATFAGWLSPPLGYSSPPGTDGPFASVEGHPILRKFWIFNSLSFFFAIATFMVGANVALPRRDNIYIGDVVESLRGKLTLAYNLVSAAVFLVMGAFVCAGFAVLPPIPEYTDDMSLTVAIGVPIVACAVFVTFLGHAFTKSAWQQLKDGMKIRWQQFGHMFTKSGWQQLKLKMKKSRCGQQSSDDD</sequence>
<comment type="subcellular location">
    <subcellularLocation>
        <location evidence="1">Membrane</location>
        <topology evidence="1">Multi-pass membrane protein</topology>
    </subcellularLocation>
</comment>
<dbReference type="PANTHER" id="PTHR24186:SF38">
    <property type="entry name" value="ANKYRIN REPEAT FAMILY PROTEIN"/>
    <property type="match status" value="1"/>
</dbReference>
<proteinExistence type="predicted"/>
<evidence type="ECO:0000256" key="4">
    <source>
        <dbReference type="ARBA" id="ARBA00022989"/>
    </source>
</evidence>
<keyword evidence="5" id="KW-0040">ANK repeat</keyword>
<feature type="domain" description="PGG" evidence="9">
    <location>
        <begin position="446"/>
        <end position="560"/>
    </location>
</feature>